<reference evidence="2" key="1">
    <citation type="submission" date="2022-07" db="EMBL/GenBank/DDBJ databases">
        <title>Taxonomy of Novel Oxalotrophic and Methylotrophic Bacteria.</title>
        <authorList>
            <person name="Sahin N."/>
            <person name="Tani A."/>
        </authorList>
    </citation>
    <scope>NUCLEOTIDE SEQUENCE</scope>
    <source>
        <strain evidence="2">Y10</strain>
    </source>
</reference>
<organism evidence="2 3">
    <name type="scientific">Neptunitalea lumnitzerae</name>
    <dbReference type="NCBI Taxonomy" id="2965509"/>
    <lineage>
        <taxon>Bacteria</taxon>
        <taxon>Pseudomonadati</taxon>
        <taxon>Bacteroidota</taxon>
        <taxon>Flavobacteriia</taxon>
        <taxon>Flavobacteriales</taxon>
        <taxon>Flavobacteriaceae</taxon>
        <taxon>Neptunitalea</taxon>
    </lineage>
</organism>
<evidence type="ECO:0000313" key="2">
    <source>
        <dbReference type="EMBL" id="GLB50747.1"/>
    </source>
</evidence>
<comment type="caution">
    <text evidence="2">The sequence shown here is derived from an EMBL/GenBank/DDBJ whole genome shotgun (WGS) entry which is preliminary data.</text>
</comment>
<keyword evidence="1" id="KW-0732">Signal</keyword>
<name>A0ABQ5MMW9_9FLAO</name>
<keyword evidence="3" id="KW-1185">Reference proteome</keyword>
<sequence length="1138" mass="128885">MRKLLLLCICFIGWTLQAQEISSNYKTKKTAVTGTITLDTVPINNTFLEIYNLQQEPIDSSLFTVDFNTATVNFTPEALILLDSVQINYLNYPDFITKSYSAIDPKLIVPSNNKLTTLYALQQPKKEQVNLFDGLNTTGSISRGVTVGNNQNAVLNSQLDLQISGKLANDITLRASIRDDNIPIQSNGYSQRAREFDQIFVEIESTNWGIRAGDINLQNSNTYFMNYTKKVQGLLLNANLTPNRDSNTEVFASGAVVRGVYTSVNFTGEEGNQGPYNLSGSSSELYVIVVSGSERVYVNGVLLQRGENNDYVIDYSTGEVTFTAKYPITSDMRIRIEYQYTDYNYTRYVTYNGVKHTNDKLTFGAYIYSENDAKNRPVQANLSEEQIAILQQAGNNTDLMTAPSAMENTYNENQVQYTTNVVNGEQIYVYSADENATLYNVTFTYVGANEGNYVLSTTLATGKVYEYVAPINGIKQGDYDPITTLTPPTKLQMAVVNGSYRPTEKTTVSFEGAVSNKDENLFSDLDDENNTGLAGKITFEQKLVDSITKINVFANIDYIDENFESIERIYNIEFNRDWNIDITPTAQQNLMTAGINYANPKTGNAQYKFEYLDLKGYTQGGRHVGIANLKLNNLAISTNSSYLTSDGEITSSNFARTYTRAAYSFKKQWIGGRFNYENNQQTEKVTNTLTNLSQRYKEYQVFTGIGDSLQVFAEIGYKHRVTDSILNNSLQKYNTSHTYYINSQLIKNENTNLAAYISYRNFIYETTNTEDENSLNSRIQYNQRLWKGFTQLSTVYETNAGTIAQQEFSYVEVEAGQGTYTWNDYNNNGIQEIDEFEVAQFQDEATYLRVFLPNQTYVNTHQSKISQTLTLNPGTWGQSKTKMGTWVRRLYNQTSLLIDRKTRREGNNFDLNPFGNTSSDDVLGLSQSFQNTVFYNRGKQKYTTAYTYLNTKTKTLLAVGAQESSIQSHQTQFAHQINSFWLASFTGKTTITSSMSENYESRNYEIDGYSLAPKISYFFSLNSKLDLTYQYQNKQNQTGNLDNLKQHNLGVSFNYANAQKISLSGEVDFYQNTFEGNAYSAVGYQILEGLQEGKNFTWTLLAQKQLTKFLDLNISYYGRRSENSNTIHTGTIQLKAYF</sequence>
<dbReference type="RefSeq" id="WP_281766379.1">
    <property type="nucleotide sequence ID" value="NZ_BRVO01000004.1"/>
</dbReference>
<dbReference type="Proteomes" id="UP001143543">
    <property type="component" value="Unassembled WGS sequence"/>
</dbReference>
<protein>
    <submittedName>
        <fullName evidence="2">Uncharacterized protein</fullName>
    </submittedName>
</protein>
<gene>
    <name evidence="2" type="ORF">Y10_31150</name>
</gene>
<evidence type="ECO:0000256" key="1">
    <source>
        <dbReference type="SAM" id="SignalP"/>
    </source>
</evidence>
<feature type="signal peptide" evidence="1">
    <location>
        <begin position="1"/>
        <end position="18"/>
    </location>
</feature>
<dbReference type="EMBL" id="BRVO01000004">
    <property type="protein sequence ID" value="GLB50747.1"/>
    <property type="molecule type" value="Genomic_DNA"/>
</dbReference>
<feature type="chain" id="PRO_5045277182" evidence="1">
    <location>
        <begin position="19"/>
        <end position="1138"/>
    </location>
</feature>
<evidence type="ECO:0000313" key="3">
    <source>
        <dbReference type="Proteomes" id="UP001143543"/>
    </source>
</evidence>
<proteinExistence type="predicted"/>
<accession>A0ABQ5MMW9</accession>